<accession>A0A0D2B795</accession>
<dbReference type="SUPFAM" id="SSF63829">
    <property type="entry name" value="Calcium-dependent phosphotriesterase"/>
    <property type="match status" value="1"/>
</dbReference>
<organism evidence="1 2">
    <name type="scientific">Verruconis gallopava</name>
    <dbReference type="NCBI Taxonomy" id="253628"/>
    <lineage>
        <taxon>Eukaryota</taxon>
        <taxon>Fungi</taxon>
        <taxon>Dikarya</taxon>
        <taxon>Ascomycota</taxon>
        <taxon>Pezizomycotina</taxon>
        <taxon>Dothideomycetes</taxon>
        <taxon>Pleosporomycetidae</taxon>
        <taxon>Venturiales</taxon>
        <taxon>Sympoventuriaceae</taxon>
        <taxon>Verruconis</taxon>
    </lineage>
</organism>
<evidence type="ECO:0000313" key="2">
    <source>
        <dbReference type="Proteomes" id="UP000053259"/>
    </source>
</evidence>
<proteinExistence type="predicted"/>
<dbReference type="InterPro" id="IPR051288">
    <property type="entry name" value="Serum_paraoxonase/arylesterase"/>
</dbReference>
<dbReference type="EMBL" id="KN847533">
    <property type="protein sequence ID" value="KIW07114.1"/>
    <property type="molecule type" value="Genomic_DNA"/>
</dbReference>
<reference evidence="1 2" key="1">
    <citation type="submission" date="2015-01" db="EMBL/GenBank/DDBJ databases">
        <title>The Genome Sequence of Ochroconis gallopava CBS43764.</title>
        <authorList>
            <consortium name="The Broad Institute Genomics Platform"/>
            <person name="Cuomo C."/>
            <person name="de Hoog S."/>
            <person name="Gorbushina A."/>
            <person name="Stielow B."/>
            <person name="Teixiera M."/>
            <person name="Abouelleil A."/>
            <person name="Chapman S.B."/>
            <person name="Priest M."/>
            <person name="Young S.K."/>
            <person name="Wortman J."/>
            <person name="Nusbaum C."/>
            <person name="Birren B."/>
        </authorList>
    </citation>
    <scope>NUCLEOTIDE SEQUENCE [LARGE SCALE GENOMIC DNA]</scope>
    <source>
        <strain evidence="1 2">CBS 43764</strain>
    </source>
</reference>
<evidence type="ECO:0008006" key="3">
    <source>
        <dbReference type="Google" id="ProtNLM"/>
    </source>
</evidence>
<protein>
    <recommendedName>
        <fullName evidence="3">SMP-30/Gluconolactonase/LRE-like region domain-containing protein</fullName>
    </recommendedName>
</protein>
<dbReference type="PANTHER" id="PTHR11799:SF12">
    <property type="entry name" value="PARAOXONASE-RELATED"/>
    <property type="match status" value="1"/>
</dbReference>
<dbReference type="PANTHER" id="PTHR11799">
    <property type="entry name" value="PARAOXONASE"/>
    <property type="match status" value="1"/>
</dbReference>
<dbReference type="VEuPathDB" id="FungiDB:PV09_01989"/>
<dbReference type="HOGENOM" id="CLU_033924_3_1_1"/>
<dbReference type="InterPro" id="IPR011042">
    <property type="entry name" value="6-blade_b-propeller_TolB-like"/>
</dbReference>
<dbReference type="Gene3D" id="2.120.10.30">
    <property type="entry name" value="TolB, C-terminal domain"/>
    <property type="match status" value="1"/>
</dbReference>
<gene>
    <name evidence="1" type="ORF">PV09_01989</name>
</gene>
<dbReference type="AlphaFoldDB" id="A0A0D2B795"/>
<keyword evidence="2" id="KW-1185">Reference proteome</keyword>
<dbReference type="GeneID" id="27309962"/>
<dbReference type="OrthoDB" id="5307922at2759"/>
<name>A0A0D2B795_9PEZI</name>
<dbReference type="InParanoid" id="A0A0D2B795"/>
<sequence>MAGPGNLVIVSLVVALSSLLYMQWYPLLNQFGGRLSDLDPARYTVHIDHKPLNNDKCKKFPEGQACEDVRIHQDSSTAFLACGYPETRRYFYPPIRIVSTTAANSYREYFLKYDLETGKTTQLDVVGWDGDLVLHGIDIRVRPEDSSTIDLWAVNHDRKGESILLFSHVLGTKTLTFVKEFKHPLIKTPNAVAATGALSFFISNDNYAYPTTWFGIPRWFEKTFGPFSWASSIVHCLANPDGDPFCKIVSPPNSHPAANGVALVEDGKALLVNEIVEATTTVYDVHPVSKMLKLRKKINLGAPADNLQEIPGTGDVSVCVFPNPGALFGRLAEENILNSSMIGAAAVLRLRKDRDYEPEVIYWDDGSLITILTGAAVDPVRKKMIAGGVVERHFIVCDLEDVEF</sequence>
<evidence type="ECO:0000313" key="1">
    <source>
        <dbReference type="EMBL" id="KIW07114.1"/>
    </source>
</evidence>
<dbReference type="RefSeq" id="XP_016216983.1">
    <property type="nucleotide sequence ID" value="XM_016354967.1"/>
</dbReference>
<dbReference type="Proteomes" id="UP000053259">
    <property type="component" value="Unassembled WGS sequence"/>
</dbReference>